<dbReference type="SUPFAM" id="SSF51161">
    <property type="entry name" value="Trimeric LpxA-like enzymes"/>
    <property type="match status" value="2"/>
</dbReference>
<dbReference type="InterPro" id="IPR051159">
    <property type="entry name" value="Hexapeptide_acetyltransf"/>
</dbReference>
<dbReference type="PANTHER" id="PTHR23416">
    <property type="entry name" value="SIALIC ACID SYNTHASE-RELATED"/>
    <property type="match status" value="1"/>
</dbReference>
<dbReference type="InterPro" id="IPR011004">
    <property type="entry name" value="Trimer_LpxA-like_sf"/>
</dbReference>
<dbReference type="PANTHER" id="PTHR23416:SF78">
    <property type="entry name" value="LIPOPOLYSACCHARIDE BIOSYNTHESIS O-ACETYL TRANSFERASE WBBJ-RELATED"/>
    <property type="match status" value="1"/>
</dbReference>
<reference evidence="1" key="1">
    <citation type="submission" date="2018-05" db="EMBL/GenBank/DDBJ databases">
        <authorList>
            <person name="Lanie J.A."/>
            <person name="Ng W.-L."/>
            <person name="Kazmierczak K.M."/>
            <person name="Andrzejewski T.M."/>
            <person name="Davidsen T.M."/>
            <person name="Wayne K.J."/>
            <person name="Tettelin H."/>
            <person name="Glass J.I."/>
            <person name="Rusch D."/>
            <person name="Podicherti R."/>
            <person name="Tsui H.-C.T."/>
            <person name="Winkler M.E."/>
        </authorList>
    </citation>
    <scope>NUCLEOTIDE SEQUENCE</scope>
</reference>
<proteinExistence type="predicted"/>
<evidence type="ECO:0008006" key="2">
    <source>
        <dbReference type="Google" id="ProtNLM"/>
    </source>
</evidence>
<feature type="non-terminal residue" evidence="1">
    <location>
        <position position="240"/>
    </location>
</feature>
<dbReference type="EMBL" id="UINC01142040">
    <property type="protein sequence ID" value="SVD30132.1"/>
    <property type="molecule type" value="Genomic_DNA"/>
</dbReference>
<accession>A0A382U7X7</accession>
<dbReference type="Gene3D" id="2.160.10.10">
    <property type="entry name" value="Hexapeptide repeat proteins"/>
    <property type="match status" value="2"/>
</dbReference>
<evidence type="ECO:0000313" key="1">
    <source>
        <dbReference type="EMBL" id="SVD30132.1"/>
    </source>
</evidence>
<sequence>VNQEPAGSQQRPKKTHEAVTANGSGFKKYQDVIVGSSQLLTTLYYEFCVWLSPVPGAVGLALRKLFWPKLFEQCGNGVVFGANILLRHPGRISLGNDIVLSDGVLLDARSESDHRSITIGDDVILSNSVMISCKDGRVSIGSRTGIGAFTIIQSANQCPVSIGCDVIMGPRCYLVGGGNYNTERTDTPISHQGIKDDGGCAIEDDVWLGANVSVLGGVTVRSGSIGATGAVITRSTDTRT</sequence>
<dbReference type="AlphaFoldDB" id="A0A382U7X7"/>
<feature type="non-terminal residue" evidence="1">
    <location>
        <position position="1"/>
    </location>
</feature>
<gene>
    <name evidence="1" type="ORF">METZ01_LOCUS382986</name>
</gene>
<organism evidence="1">
    <name type="scientific">marine metagenome</name>
    <dbReference type="NCBI Taxonomy" id="408172"/>
    <lineage>
        <taxon>unclassified sequences</taxon>
        <taxon>metagenomes</taxon>
        <taxon>ecological metagenomes</taxon>
    </lineage>
</organism>
<protein>
    <recommendedName>
        <fullName evidence="2">Acetyltransferase</fullName>
    </recommendedName>
</protein>
<name>A0A382U7X7_9ZZZZ</name>